<evidence type="ECO:0000313" key="4">
    <source>
        <dbReference type="WBParaSite" id="Minc3s00270g09043"/>
    </source>
</evidence>
<dbReference type="InterPro" id="IPR029149">
    <property type="entry name" value="Creatin/AminoP/Spt16_N"/>
</dbReference>
<dbReference type="Gene3D" id="3.40.350.10">
    <property type="entry name" value="Creatinase/prolidase N-terminal domain"/>
    <property type="match status" value="1"/>
</dbReference>
<proteinExistence type="predicted"/>
<name>A0A914L802_MELIC</name>
<dbReference type="Proteomes" id="UP000887563">
    <property type="component" value="Unplaced"/>
</dbReference>
<dbReference type="WBParaSite" id="Minc3s00270g09043">
    <property type="protein sequence ID" value="Minc3s00270g09043"/>
    <property type="gene ID" value="Minc3s00270g09043"/>
</dbReference>
<accession>A0A914L802</accession>
<evidence type="ECO:0000259" key="2">
    <source>
        <dbReference type="Pfam" id="PF01321"/>
    </source>
</evidence>
<dbReference type="InterPro" id="IPR000587">
    <property type="entry name" value="Creatinase_N"/>
</dbReference>
<dbReference type="PANTHER" id="PTHR43763">
    <property type="entry name" value="XAA-PRO AMINOPEPTIDASE 1"/>
    <property type="match status" value="1"/>
</dbReference>
<sequence length="137" mass="15922">MATTTIEDENSVLSSSENPHQLNGNLTETPTQQTITTTTEEIKEEVVLQKNNLLQKLRELFKNEEILGQKEHIDAYILPRTDAHNNEYINERDQRVKFISGFSGSNAWVIVTKENALLWTDGRYYIQVIYFLFEKNN</sequence>
<dbReference type="Pfam" id="PF01321">
    <property type="entry name" value="Creatinase_N"/>
    <property type="match status" value="1"/>
</dbReference>
<feature type="compositionally biased region" description="Acidic residues" evidence="1">
    <location>
        <begin position="1"/>
        <end position="10"/>
    </location>
</feature>
<protein>
    <submittedName>
        <fullName evidence="4">Creatinase N-terminal domain-containing protein</fullName>
    </submittedName>
</protein>
<dbReference type="SUPFAM" id="SSF53092">
    <property type="entry name" value="Creatinase/prolidase N-terminal domain"/>
    <property type="match status" value="1"/>
</dbReference>
<evidence type="ECO:0000256" key="1">
    <source>
        <dbReference type="SAM" id="MobiDB-lite"/>
    </source>
</evidence>
<evidence type="ECO:0000313" key="3">
    <source>
        <dbReference type="Proteomes" id="UP000887563"/>
    </source>
</evidence>
<reference evidence="4" key="1">
    <citation type="submission" date="2022-11" db="UniProtKB">
        <authorList>
            <consortium name="WormBaseParasite"/>
        </authorList>
    </citation>
    <scope>IDENTIFICATION</scope>
</reference>
<feature type="domain" description="Creatinase N-terminal" evidence="2">
    <location>
        <begin position="70"/>
        <end position="127"/>
    </location>
</feature>
<dbReference type="InterPro" id="IPR050422">
    <property type="entry name" value="X-Pro_aminopeptidase_P"/>
</dbReference>
<feature type="compositionally biased region" description="Polar residues" evidence="1">
    <location>
        <begin position="11"/>
        <end position="26"/>
    </location>
</feature>
<organism evidence="3 4">
    <name type="scientific">Meloidogyne incognita</name>
    <name type="common">Southern root-knot nematode worm</name>
    <name type="synonym">Oxyuris incognita</name>
    <dbReference type="NCBI Taxonomy" id="6306"/>
    <lineage>
        <taxon>Eukaryota</taxon>
        <taxon>Metazoa</taxon>
        <taxon>Ecdysozoa</taxon>
        <taxon>Nematoda</taxon>
        <taxon>Chromadorea</taxon>
        <taxon>Rhabditida</taxon>
        <taxon>Tylenchina</taxon>
        <taxon>Tylenchomorpha</taxon>
        <taxon>Tylenchoidea</taxon>
        <taxon>Meloidogynidae</taxon>
        <taxon>Meloidogyninae</taxon>
        <taxon>Meloidogyne</taxon>
        <taxon>Meloidogyne incognita group</taxon>
    </lineage>
</organism>
<feature type="region of interest" description="Disordered" evidence="1">
    <location>
        <begin position="1"/>
        <end position="32"/>
    </location>
</feature>
<keyword evidence="3" id="KW-1185">Reference proteome</keyword>
<dbReference type="AlphaFoldDB" id="A0A914L802"/>
<dbReference type="PANTHER" id="PTHR43763:SF6">
    <property type="entry name" value="XAA-PRO AMINOPEPTIDASE 1"/>
    <property type="match status" value="1"/>
</dbReference>